<dbReference type="InterPro" id="IPR021765">
    <property type="entry name" value="UstYa-like"/>
</dbReference>
<name>A0A9W4XGH0_9PLEO</name>
<gene>
    <name evidence="3" type="ORF">PDIGIT_LOCUS4044</name>
</gene>
<feature type="transmembrane region" description="Helical" evidence="2">
    <location>
        <begin position="68"/>
        <end position="91"/>
    </location>
</feature>
<evidence type="ECO:0008006" key="5">
    <source>
        <dbReference type="Google" id="ProtNLM"/>
    </source>
</evidence>
<comment type="similarity">
    <text evidence="1">Belongs to the ustYa family.</text>
</comment>
<dbReference type="PANTHER" id="PTHR33365:SF7">
    <property type="entry name" value="TAT PATHWAY SIGNAL SEQUENCE"/>
    <property type="match status" value="1"/>
</dbReference>
<dbReference type="PANTHER" id="PTHR33365">
    <property type="entry name" value="YALI0B05434P"/>
    <property type="match status" value="1"/>
</dbReference>
<evidence type="ECO:0000256" key="2">
    <source>
        <dbReference type="SAM" id="Phobius"/>
    </source>
</evidence>
<reference evidence="3" key="1">
    <citation type="submission" date="2023-01" db="EMBL/GenBank/DDBJ databases">
        <authorList>
            <person name="Van Ghelder C."/>
            <person name="Rancurel C."/>
        </authorList>
    </citation>
    <scope>NUCLEOTIDE SEQUENCE</scope>
    <source>
        <strain evidence="3">CNCM I-4278</strain>
    </source>
</reference>
<dbReference type="EMBL" id="CAOQHR010000002">
    <property type="protein sequence ID" value="CAI6328930.1"/>
    <property type="molecule type" value="Genomic_DNA"/>
</dbReference>
<evidence type="ECO:0000313" key="3">
    <source>
        <dbReference type="EMBL" id="CAI6328930.1"/>
    </source>
</evidence>
<keyword evidence="2" id="KW-0812">Transmembrane</keyword>
<dbReference type="AlphaFoldDB" id="A0A9W4XGH0"/>
<dbReference type="Pfam" id="PF11807">
    <property type="entry name" value="UstYa"/>
    <property type="match status" value="1"/>
</dbReference>
<proteinExistence type="inferred from homology"/>
<dbReference type="OrthoDB" id="3687641at2759"/>
<evidence type="ECO:0000256" key="1">
    <source>
        <dbReference type="ARBA" id="ARBA00035112"/>
    </source>
</evidence>
<keyword evidence="2" id="KW-0472">Membrane</keyword>
<keyword evidence="2" id="KW-1133">Transmembrane helix</keyword>
<evidence type="ECO:0000313" key="4">
    <source>
        <dbReference type="Proteomes" id="UP001152607"/>
    </source>
</evidence>
<comment type="caution">
    <text evidence="3">The sequence shown here is derived from an EMBL/GenBank/DDBJ whole genome shotgun (WGS) entry which is preliminary data.</text>
</comment>
<dbReference type="Proteomes" id="UP001152607">
    <property type="component" value="Unassembled WGS sequence"/>
</dbReference>
<protein>
    <recommendedName>
        <fullName evidence="5">Tat pathway signal sequence protein</fullName>
    </recommendedName>
</protein>
<accession>A0A9W4XGH0</accession>
<organism evidence="3 4">
    <name type="scientific">Periconia digitata</name>
    <dbReference type="NCBI Taxonomy" id="1303443"/>
    <lineage>
        <taxon>Eukaryota</taxon>
        <taxon>Fungi</taxon>
        <taxon>Dikarya</taxon>
        <taxon>Ascomycota</taxon>
        <taxon>Pezizomycotina</taxon>
        <taxon>Dothideomycetes</taxon>
        <taxon>Pleosporomycetidae</taxon>
        <taxon>Pleosporales</taxon>
        <taxon>Massarineae</taxon>
        <taxon>Periconiaceae</taxon>
        <taxon>Periconia</taxon>
    </lineage>
</organism>
<keyword evidence="4" id="KW-1185">Reference proteome</keyword>
<sequence>MHCYSYVTSLPSIFFSTFRILLLLDIAKMNVENHYHRLSQNDNDIESCTASDQHEDSASRTRKKLSQFYFIFVHLILVIAILHMCVTYPRWHRSKPDEYIYMAEALAEITEERTDTHSHSAFTGTPNNANTKAWEDLLLPGFFNATAEEITSVGASIDESVKVDDGGYLASLHVYHDIHCLRRLRLWLYRDHFYPHIDPTRVPDIQRHLGKCSPTMFKHALTMEDHCIETLRRNTMCKADTSVDTFVWTDPTAEKPAMKSTGFRKCVNWDKFESWAFSRKIDLHPYILRPTEDKKF</sequence>
<dbReference type="GO" id="GO:0043386">
    <property type="term" value="P:mycotoxin biosynthetic process"/>
    <property type="evidence" value="ECO:0007669"/>
    <property type="project" value="InterPro"/>
</dbReference>
<feature type="transmembrane region" description="Helical" evidence="2">
    <location>
        <begin position="6"/>
        <end position="27"/>
    </location>
</feature>